<dbReference type="Gene3D" id="3.30.420.40">
    <property type="match status" value="2"/>
</dbReference>
<dbReference type="EMBL" id="VORB01000005">
    <property type="protein sequence ID" value="TXC78785.1"/>
    <property type="molecule type" value="Genomic_DNA"/>
</dbReference>
<evidence type="ECO:0000313" key="2">
    <source>
        <dbReference type="Proteomes" id="UP000321168"/>
    </source>
</evidence>
<dbReference type="GO" id="GO:0006040">
    <property type="term" value="P:amino sugar metabolic process"/>
    <property type="evidence" value="ECO:0007669"/>
    <property type="project" value="InterPro"/>
</dbReference>
<proteinExistence type="predicted"/>
<dbReference type="InterPro" id="IPR043129">
    <property type="entry name" value="ATPase_NBD"/>
</dbReference>
<gene>
    <name evidence="1" type="ORF">FRX97_06100</name>
</gene>
<dbReference type="OrthoDB" id="9763949at2"/>
<dbReference type="InterPro" id="IPR005338">
    <property type="entry name" value="Anhydro_N_Ac-Mur_kinase"/>
</dbReference>
<accession>A0A5C6V5B0</accession>
<keyword evidence="1" id="KW-0418">Kinase</keyword>
<name>A0A5C6V5B0_9FLAO</name>
<dbReference type="Pfam" id="PF03702">
    <property type="entry name" value="AnmK"/>
    <property type="match status" value="1"/>
</dbReference>
<dbReference type="GO" id="GO:0016773">
    <property type="term" value="F:phosphotransferase activity, alcohol group as acceptor"/>
    <property type="evidence" value="ECO:0007669"/>
    <property type="project" value="InterPro"/>
</dbReference>
<organism evidence="1 2">
    <name type="scientific">Luteibaculum oceani</name>
    <dbReference type="NCBI Taxonomy" id="1294296"/>
    <lineage>
        <taxon>Bacteria</taxon>
        <taxon>Pseudomonadati</taxon>
        <taxon>Bacteroidota</taxon>
        <taxon>Flavobacteriia</taxon>
        <taxon>Flavobacteriales</taxon>
        <taxon>Luteibaculaceae</taxon>
        <taxon>Luteibaculum</taxon>
    </lineage>
</organism>
<dbReference type="Proteomes" id="UP000321168">
    <property type="component" value="Unassembled WGS sequence"/>
</dbReference>
<dbReference type="PANTHER" id="PTHR30605:SF0">
    <property type="entry name" value="ANHYDRO-N-ACETYLMURAMIC ACID KINASE"/>
    <property type="match status" value="1"/>
</dbReference>
<dbReference type="GO" id="GO:0005524">
    <property type="term" value="F:ATP binding"/>
    <property type="evidence" value="ECO:0007669"/>
    <property type="project" value="InterPro"/>
</dbReference>
<dbReference type="SUPFAM" id="SSF53067">
    <property type="entry name" value="Actin-like ATPase domain"/>
    <property type="match status" value="1"/>
</dbReference>
<comment type="caution">
    <text evidence="1">The sequence shown here is derived from an EMBL/GenBank/DDBJ whole genome shotgun (WGS) entry which is preliminary data.</text>
</comment>
<dbReference type="PANTHER" id="PTHR30605">
    <property type="entry name" value="ANHYDRO-N-ACETYLMURAMIC ACID KINASE"/>
    <property type="match status" value="1"/>
</dbReference>
<protein>
    <submittedName>
        <fullName evidence="1">Anhydro-N-acetylmuramic acid kinase</fullName>
    </submittedName>
</protein>
<keyword evidence="1" id="KW-0808">Transferase</keyword>
<keyword evidence="2" id="KW-1185">Reference proteome</keyword>
<dbReference type="GO" id="GO:0016301">
    <property type="term" value="F:kinase activity"/>
    <property type="evidence" value="ECO:0007669"/>
    <property type="project" value="UniProtKB-KW"/>
</dbReference>
<dbReference type="GO" id="GO:0009254">
    <property type="term" value="P:peptidoglycan turnover"/>
    <property type="evidence" value="ECO:0007669"/>
    <property type="project" value="InterPro"/>
</dbReference>
<evidence type="ECO:0000313" key="1">
    <source>
        <dbReference type="EMBL" id="TXC78785.1"/>
    </source>
</evidence>
<reference evidence="1 2" key="1">
    <citation type="submission" date="2019-08" db="EMBL/GenBank/DDBJ databases">
        <title>Genome of Luteibaculum oceani JCM 18817.</title>
        <authorList>
            <person name="Bowman J.P."/>
        </authorList>
    </citation>
    <scope>NUCLEOTIDE SEQUENCE [LARGE SCALE GENOMIC DNA]</scope>
    <source>
        <strain evidence="1 2">JCM 18817</strain>
    </source>
</reference>
<dbReference type="AlphaFoldDB" id="A0A5C6V5B0"/>
<sequence length="365" mass="40272">MQPRNFDMELAEGKWYHAIGVMSGSSMDGLDIALCKFAKIDNKWEYEVLASHPKEFPGNVREALVKSTDLSAKDFFQLDAAFGDWIGHNVKMVVQDLNELPLFAAVHGHTVFHYPQSGYSTQLGDGAHIAAKSGIPAITSFRQLNIAYKGQGAPLVPFGDLHLFPEYDACLNLGGIANISLHAANQLKAWDISPCNQVFNYLAQKMGQAFDRDGVIAISGKVEPDLLTQLNRLEFYQEAIPKSMGNHFIKDQVIPLLEKYDCSVPNKMKTFQKHVEDKIFEALTHSDAKKVLVTGGGAFNTALIKDLQDNELGIAFHIPSKEVVENKEAIIFAFLGLFRWFGLPNILASYSGATKDCSGGTIHLP</sequence>